<gene>
    <name evidence="1" type="ORF">G2W53_029682</name>
</gene>
<dbReference type="Proteomes" id="UP000634136">
    <property type="component" value="Unassembled WGS sequence"/>
</dbReference>
<evidence type="ECO:0000313" key="1">
    <source>
        <dbReference type="EMBL" id="KAF7815713.1"/>
    </source>
</evidence>
<name>A0A834T601_9FABA</name>
<proteinExistence type="predicted"/>
<organism evidence="1 2">
    <name type="scientific">Senna tora</name>
    <dbReference type="NCBI Taxonomy" id="362788"/>
    <lineage>
        <taxon>Eukaryota</taxon>
        <taxon>Viridiplantae</taxon>
        <taxon>Streptophyta</taxon>
        <taxon>Embryophyta</taxon>
        <taxon>Tracheophyta</taxon>
        <taxon>Spermatophyta</taxon>
        <taxon>Magnoliopsida</taxon>
        <taxon>eudicotyledons</taxon>
        <taxon>Gunneridae</taxon>
        <taxon>Pentapetalae</taxon>
        <taxon>rosids</taxon>
        <taxon>fabids</taxon>
        <taxon>Fabales</taxon>
        <taxon>Fabaceae</taxon>
        <taxon>Caesalpinioideae</taxon>
        <taxon>Cassia clade</taxon>
        <taxon>Senna</taxon>
    </lineage>
</organism>
<protein>
    <submittedName>
        <fullName evidence="1">Putative callose synthase 6</fullName>
    </submittedName>
</protein>
<keyword evidence="2" id="KW-1185">Reference proteome</keyword>
<reference evidence="1" key="1">
    <citation type="submission" date="2020-09" db="EMBL/GenBank/DDBJ databases">
        <title>Genome-Enabled Discovery of Anthraquinone Biosynthesis in Senna tora.</title>
        <authorList>
            <person name="Kang S.-H."/>
            <person name="Pandey R.P."/>
            <person name="Lee C.-M."/>
            <person name="Sim J.-S."/>
            <person name="Jeong J.-T."/>
            <person name="Choi B.-S."/>
            <person name="Jung M."/>
            <person name="Ginzburg D."/>
            <person name="Zhao K."/>
            <person name="Won S.Y."/>
            <person name="Oh T.-J."/>
            <person name="Yu Y."/>
            <person name="Kim N.-H."/>
            <person name="Lee O.R."/>
            <person name="Lee T.-H."/>
            <person name="Bashyal P."/>
            <person name="Kim T.-S."/>
            <person name="Lee W.-H."/>
            <person name="Kawkins C."/>
            <person name="Kim C.-K."/>
            <person name="Kim J.S."/>
            <person name="Ahn B.O."/>
            <person name="Rhee S.Y."/>
            <person name="Sohng J.K."/>
        </authorList>
    </citation>
    <scope>NUCLEOTIDE SEQUENCE</scope>
    <source>
        <tissue evidence="1">Leaf</tissue>
    </source>
</reference>
<dbReference type="AlphaFoldDB" id="A0A834T601"/>
<sequence length="100" mass="11164">MSGETVEASSSAEPKQRHELAYTCQEKMIISIQLLTKIGNSGILRLNFISSTKDWDNDSKLGRHSLTVNSPLLIRQLHILRLYPCHPPGRQPGDAAMHTL</sequence>
<dbReference type="EMBL" id="JAAIUW010000009">
    <property type="protein sequence ID" value="KAF7815713.1"/>
    <property type="molecule type" value="Genomic_DNA"/>
</dbReference>
<accession>A0A834T601</accession>
<evidence type="ECO:0000313" key="2">
    <source>
        <dbReference type="Proteomes" id="UP000634136"/>
    </source>
</evidence>
<comment type="caution">
    <text evidence="1">The sequence shown here is derived from an EMBL/GenBank/DDBJ whole genome shotgun (WGS) entry which is preliminary data.</text>
</comment>